<accession>A0A9W8YJA9</accession>
<dbReference type="EMBL" id="JAPEVB010000007">
    <property type="protein sequence ID" value="KAJ4385804.1"/>
    <property type="molecule type" value="Genomic_DNA"/>
</dbReference>
<feature type="compositionally biased region" description="Polar residues" evidence="1">
    <location>
        <begin position="417"/>
        <end position="431"/>
    </location>
</feature>
<reference evidence="2" key="1">
    <citation type="submission" date="2022-10" db="EMBL/GenBank/DDBJ databases">
        <title>Tapping the CABI collections for fungal endophytes: first genome assemblies for Collariella, Neodidymelliopsis, Ascochyta clinopodiicola, Didymella pomorum, Didymosphaeria variabile, Neocosmospora piperis and Neocucurbitaria cava.</title>
        <authorList>
            <person name="Hill R."/>
        </authorList>
    </citation>
    <scope>NUCLEOTIDE SEQUENCE</scope>
    <source>
        <strain evidence="2">IMI 355082</strain>
    </source>
</reference>
<evidence type="ECO:0000256" key="1">
    <source>
        <dbReference type="SAM" id="MobiDB-lite"/>
    </source>
</evidence>
<sequence>MIHILITFSNRCRKIAKPASYQDLIAKARKEFPMMSSVACLVVMFYPKTTDEIVPGVKMVELDSNAYGSVKDGEILFFNVQHPITKEYILPYPDEDPDIPRQSQYHPADIERMFERSDKNKHVKVSSTQFLERCPIYEDTNAFSPENQRVGGDAFGSGWGAASGRCRRSNKLVPKLKECRDAAGLSIGASNEYSSDHSADDQNKFVGAAAELQGAFDALTARLSAQAPSGRCSDGVWSGSDASRQRGQQTENVVAAEVGWGNSGTGAATPTWGYMSAADRCARPASPKMVDMFAENTLSSAEPSWPTARRAGASTDNNDDLQRFRAAQPNEYVGDNTDKIHSGPAYHRTSALSERSQQFNYSLPNAQSFEKLVAPAANGPTHLAPPLELRERKATFQQTSQACQNHRLVRDPDPISKYQSPVCNPARSTRGSPVRKQPSAQGNASSQWATKEALPKANSRHANIWTGDIQEEC</sequence>
<dbReference type="AlphaFoldDB" id="A0A9W8YJA9"/>
<dbReference type="Proteomes" id="UP001140453">
    <property type="component" value="Unassembled WGS sequence"/>
</dbReference>
<keyword evidence="3" id="KW-1185">Reference proteome</keyword>
<dbReference type="OrthoDB" id="5229281at2759"/>
<gene>
    <name evidence="2" type="ORF">N0V93_010235</name>
</gene>
<name>A0A9W8YJA9_9PEZI</name>
<evidence type="ECO:0000313" key="3">
    <source>
        <dbReference type="Proteomes" id="UP001140453"/>
    </source>
</evidence>
<protein>
    <submittedName>
        <fullName evidence="2">Uncharacterized protein</fullName>
    </submittedName>
</protein>
<evidence type="ECO:0000313" key="2">
    <source>
        <dbReference type="EMBL" id="KAJ4385804.1"/>
    </source>
</evidence>
<comment type="caution">
    <text evidence="2">The sequence shown here is derived from an EMBL/GenBank/DDBJ whole genome shotgun (WGS) entry which is preliminary data.</text>
</comment>
<feature type="compositionally biased region" description="Polar residues" evidence="1">
    <location>
        <begin position="438"/>
        <end position="449"/>
    </location>
</feature>
<proteinExistence type="predicted"/>
<organism evidence="2 3">
    <name type="scientific">Gnomoniopsis smithogilvyi</name>
    <dbReference type="NCBI Taxonomy" id="1191159"/>
    <lineage>
        <taxon>Eukaryota</taxon>
        <taxon>Fungi</taxon>
        <taxon>Dikarya</taxon>
        <taxon>Ascomycota</taxon>
        <taxon>Pezizomycotina</taxon>
        <taxon>Sordariomycetes</taxon>
        <taxon>Sordariomycetidae</taxon>
        <taxon>Diaporthales</taxon>
        <taxon>Gnomoniaceae</taxon>
        <taxon>Gnomoniopsis</taxon>
    </lineage>
</organism>
<feature type="region of interest" description="Disordered" evidence="1">
    <location>
        <begin position="400"/>
        <end position="473"/>
    </location>
</feature>